<dbReference type="STRING" id="1705562.AMS69_14825"/>
<dbReference type="PATRIC" id="fig|1705562.3.peg.3586"/>
<dbReference type="EMBL" id="LIUF01000004">
    <property type="protein sequence ID" value="KOX92611.1"/>
    <property type="molecule type" value="Genomic_DNA"/>
</dbReference>
<dbReference type="RefSeq" id="WP_053968822.1">
    <property type="nucleotide sequence ID" value="NZ_LIUF01000004.1"/>
</dbReference>
<keyword evidence="5" id="KW-1185">Reference proteome</keyword>
<dbReference type="InterPro" id="IPR006584">
    <property type="entry name" value="Cellulose-bd_IV"/>
</dbReference>
<dbReference type="Gene3D" id="2.60.120.380">
    <property type="match status" value="1"/>
</dbReference>
<feature type="compositionally biased region" description="Acidic residues" evidence="2">
    <location>
        <begin position="667"/>
        <end position="713"/>
    </location>
</feature>
<evidence type="ECO:0000259" key="3">
    <source>
        <dbReference type="PROSITE" id="PS51175"/>
    </source>
</evidence>
<dbReference type="InterPro" id="IPR005084">
    <property type="entry name" value="CBM6"/>
</dbReference>
<feature type="compositionally biased region" description="Polar residues" evidence="2">
    <location>
        <begin position="383"/>
        <end position="393"/>
    </location>
</feature>
<evidence type="ECO:0000313" key="4">
    <source>
        <dbReference type="EMBL" id="KOX92611.1"/>
    </source>
</evidence>
<feature type="domain" description="CBM6" evidence="3">
    <location>
        <begin position="367"/>
        <end position="508"/>
    </location>
</feature>
<gene>
    <name evidence="4" type="ORF">AMS69_14825</name>
</gene>
<dbReference type="OrthoDB" id="8638at2157"/>
<name>A0A0M9AKP8_9EURY</name>
<dbReference type="GO" id="GO:0030246">
    <property type="term" value="F:carbohydrate binding"/>
    <property type="evidence" value="ECO:0007669"/>
    <property type="project" value="InterPro"/>
</dbReference>
<dbReference type="AlphaFoldDB" id="A0A0M9AKP8"/>
<comment type="caution">
    <text evidence="4">The sequence shown here is derived from an EMBL/GenBank/DDBJ whole genome shotgun (WGS) entry which is preliminary data.</text>
</comment>
<feature type="domain" description="CBM6" evidence="3">
    <location>
        <begin position="218"/>
        <end position="350"/>
    </location>
</feature>
<dbReference type="Gene3D" id="2.60.120.260">
    <property type="entry name" value="Galactose-binding domain-like"/>
    <property type="match status" value="3"/>
</dbReference>
<dbReference type="Pfam" id="PF18099">
    <property type="entry name" value="CBM_35_2"/>
    <property type="match status" value="3"/>
</dbReference>
<feature type="compositionally biased region" description="Basic and acidic residues" evidence="2">
    <location>
        <begin position="1"/>
        <end position="17"/>
    </location>
</feature>
<sequence length="726" mass="77965">MTNEEQNRSHDSGDVSRDNSSSAGKTVVDRRTCMKLAGVAVASLAGCAGKGDPTTGGSAATFGYGGEPAVTTQLSAVDVSQVAEDTSTARSVSSLSIDSPLSTTLSPGSADLFAFTPDSEDLAVEFTPSTDTGVAALGLFNPDGELLSQAYASSDAPVYLPESLSTSGTHYLQVMDVSRSGGDYSLTVSTDSTTQSQSPYEGSVRAIPGRIQAQNFDIGGEGEAYHDTSGGNIYGSANRDSDVDIRPTGDKSGKYNIGYFQAGEWLEYTIDATSGTYDISVRVASALSDGQLELSIGDRTITTVTVPNTGDWTSWETVTVEDIEIESDQQATLRVEALDSGVEFNWIEFEKVDTQKPYEGTQVTIPGRIEAQNFDTGGEGVSYSDTTAGNEYDTSYRDTDVDIRETQDDSGEYNIGYFEDGEWLEYSADVSPGQYDLRARVATTRDDRRLRFYLGDQELGTVDVPNTGGWTAWETATLEDVTIEADGQRVLRVEAVGSGIDFNWAEFEVAENQPFDDVPTLPGRIQAQAYDLGGEGVSYHDTTAGNEYDLGYRDSDVDIRETKDSSGTYNIGYFEDGEWLEYTVEVPAGTYDINVRVATTRDNRQLQVSLDGDKLGTVDVPNTGGWTAWETATLPDVTVQDGGTHVLQVKAVGSGIDFNWFEFSEVAETETATETETSTETETATETETSTETETATETETSTETESGTDDFGSESYGMGGYGGTQ</sequence>
<feature type="region of interest" description="Disordered" evidence="2">
    <location>
        <begin position="372"/>
        <end position="394"/>
    </location>
</feature>
<dbReference type="PANTHER" id="PTHR40469:SF2">
    <property type="entry name" value="GALACTOSE-BINDING DOMAIN-LIKE SUPERFAMILY PROTEIN"/>
    <property type="match status" value="1"/>
</dbReference>
<dbReference type="CDD" id="cd04080">
    <property type="entry name" value="CBM6_cellulase-like"/>
    <property type="match status" value="3"/>
</dbReference>
<feature type="region of interest" description="Disordered" evidence="2">
    <location>
        <begin position="667"/>
        <end position="726"/>
    </location>
</feature>
<dbReference type="Proteomes" id="UP000037729">
    <property type="component" value="Unassembled WGS sequence"/>
</dbReference>
<evidence type="ECO:0000256" key="1">
    <source>
        <dbReference type="ARBA" id="ARBA00022729"/>
    </source>
</evidence>
<evidence type="ECO:0000313" key="5">
    <source>
        <dbReference type="Proteomes" id="UP000037729"/>
    </source>
</evidence>
<dbReference type="PANTHER" id="PTHR40469">
    <property type="entry name" value="SECRETED GLYCOSYL HYDROLASE"/>
    <property type="match status" value="1"/>
</dbReference>
<dbReference type="SUPFAM" id="SSF49785">
    <property type="entry name" value="Galactose-binding domain-like"/>
    <property type="match status" value="3"/>
</dbReference>
<accession>A0A0M9AKP8</accession>
<dbReference type="InterPro" id="IPR008979">
    <property type="entry name" value="Galactose-bd-like_sf"/>
</dbReference>
<dbReference type="PROSITE" id="PS51175">
    <property type="entry name" value="CBM6"/>
    <property type="match status" value="3"/>
</dbReference>
<evidence type="ECO:0000256" key="2">
    <source>
        <dbReference type="SAM" id="MobiDB-lite"/>
    </source>
</evidence>
<reference evidence="4 5" key="1">
    <citation type="submission" date="2015-08" db="EMBL/GenBank/DDBJ databases">
        <title>Genomes of Isolates from Cabo Rojo, PR.</title>
        <authorList>
            <person name="Sanchez-Nieves R.L."/>
            <person name="Montalvo-Rodriguez R."/>
        </authorList>
    </citation>
    <scope>NUCLEOTIDE SEQUENCE [LARGE SCALE GENOMIC DNA]</scope>
    <source>
        <strain evidence="4 5">SL3</strain>
    </source>
</reference>
<organism evidence="4 5">
    <name type="scientific">Haloarcula rubripromontorii</name>
    <dbReference type="NCBI Taxonomy" id="1705562"/>
    <lineage>
        <taxon>Archaea</taxon>
        <taxon>Methanobacteriati</taxon>
        <taxon>Methanobacteriota</taxon>
        <taxon>Stenosarchaea group</taxon>
        <taxon>Halobacteria</taxon>
        <taxon>Halobacteriales</taxon>
        <taxon>Haloarculaceae</taxon>
        <taxon>Haloarcula</taxon>
    </lineage>
</organism>
<dbReference type="InterPro" id="IPR041342">
    <property type="entry name" value="CBM35"/>
</dbReference>
<dbReference type="SMART" id="SM00606">
    <property type="entry name" value="CBD_IV"/>
    <property type="match status" value="3"/>
</dbReference>
<keyword evidence="1" id="KW-0732">Signal</keyword>
<feature type="domain" description="CBM6" evidence="3">
    <location>
        <begin position="523"/>
        <end position="664"/>
    </location>
</feature>
<proteinExistence type="predicted"/>
<feature type="region of interest" description="Disordered" evidence="2">
    <location>
        <begin position="1"/>
        <end position="26"/>
    </location>
</feature>
<protein>
    <submittedName>
        <fullName evidence="4">Carbohydrate-binding protein</fullName>
    </submittedName>
</protein>